<accession>A0A9D7XMY3</accession>
<proteinExistence type="predicted"/>
<dbReference type="Pfam" id="PF02563">
    <property type="entry name" value="Poly_export"/>
    <property type="match status" value="1"/>
</dbReference>
<dbReference type="PANTHER" id="PTHR33619">
    <property type="entry name" value="POLYSACCHARIDE EXPORT PROTEIN GFCE-RELATED"/>
    <property type="match status" value="1"/>
</dbReference>
<evidence type="ECO:0000313" key="6">
    <source>
        <dbReference type="EMBL" id="MBK9797945.1"/>
    </source>
</evidence>
<feature type="compositionally biased region" description="Basic and acidic residues" evidence="2">
    <location>
        <begin position="58"/>
        <end position="70"/>
    </location>
</feature>
<dbReference type="Gene3D" id="3.30.1950.10">
    <property type="entry name" value="wza like domain"/>
    <property type="match status" value="1"/>
</dbReference>
<dbReference type="GO" id="GO:0015159">
    <property type="term" value="F:polysaccharide transmembrane transporter activity"/>
    <property type="evidence" value="ECO:0007669"/>
    <property type="project" value="InterPro"/>
</dbReference>
<evidence type="ECO:0000259" key="5">
    <source>
        <dbReference type="Pfam" id="PF10531"/>
    </source>
</evidence>
<evidence type="ECO:0000256" key="1">
    <source>
        <dbReference type="ARBA" id="ARBA00022729"/>
    </source>
</evidence>
<gene>
    <name evidence="6" type="ORF">IPP58_15975</name>
</gene>
<dbReference type="AlphaFoldDB" id="A0A9D7XMY3"/>
<sequence>MRRMLHLGMLCTCLAVVAQTPAELDLQNLKQYVGAPQNQPLQTPDPTPKQGAITPKVAEGRDSDKGQGLSKDELQARENAQIEAELKGLKARDKGPRRFASDLFETRQANPAATTEGGIAEDYVLGTGDVLAVNVFGSATFEVPATVDGRGEIVIPKIGSLKVAGLTLGKAKQAVQGLVGRQYSRTTVDVQVLKLREVRVFLMGEVYRGGSYLVPSLSSLVNVLSLAGGPTSTGSFRDIRVVRGGQIIHRLDLYPLRAEGRGNVNFSLQSGDVVFVPVVGTRVVMEGAFLRVAATSREAGESGAGIQLELKGSESAWEAVQFVGGVLPTAYASLLTLQRVDPNGVISVQNIPNSEPALRATRLFFNDVLRALGQTERTEGIVEVAGRIRVPGRFAHQPGLRVKDLLVGQGQLLPDTYLGRGEVVRTFRDERQELLSFDVAKALEGDPAHNLALEPRDRLAFFAITELRLPRKVTVSGPFTRPGTFDWFEGMRASDLVFRAGIPQLSANRLYAELAHTKDGKPSQVLRLDLEKLLSTEAGSPVALKDDAINPKVEPYDTLNFYEKPDYRTHRTVRVRGQVARPGFYVMDQDKPTLSQVIQKAGGLTAEAMPKAGILLRTFDPGTDPTIKGINDIMGRLNETTKLIEKAPGTAESIKGTIFRPPVLHGLAETKLARMVVDFEGP</sequence>
<dbReference type="PANTHER" id="PTHR33619:SF3">
    <property type="entry name" value="POLYSACCHARIDE EXPORT PROTEIN GFCE-RELATED"/>
    <property type="match status" value="1"/>
</dbReference>
<feature type="chain" id="PRO_5038565022" evidence="3">
    <location>
        <begin position="19"/>
        <end position="682"/>
    </location>
</feature>
<evidence type="ECO:0000313" key="7">
    <source>
        <dbReference type="Proteomes" id="UP000886657"/>
    </source>
</evidence>
<protein>
    <submittedName>
        <fullName evidence="6">Polysaccharide export protein</fullName>
    </submittedName>
</protein>
<dbReference type="Proteomes" id="UP000886657">
    <property type="component" value="Unassembled WGS sequence"/>
</dbReference>
<dbReference type="Pfam" id="PF10531">
    <property type="entry name" value="SLBB"/>
    <property type="match status" value="2"/>
</dbReference>
<dbReference type="EMBL" id="JADKIO010000012">
    <property type="protein sequence ID" value="MBK9797945.1"/>
    <property type="molecule type" value="Genomic_DNA"/>
</dbReference>
<evidence type="ECO:0000256" key="2">
    <source>
        <dbReference type="SAM" id="MobiDB-lite"/>
    </source>
</evidence>
<feature type="region of interest" description="Disordered" evidence="2">
    <location>
        <begin position="36"/>
        <end position="70"/>
    </location>
</feature>
<evidence type="ECO:0000256" key="3">
    <source>
        <dbReference type="SAM" id="SignalP"/>
    </source>
</evidence>
<dbReference type="InterPro" id="IPR049712">
    <property type="entry name" value="Poly_export"/>
</dbReference>
<dbReference type="Gene3D" id="3.10.560.10">
    <property type="entry name" value="Outer membrane lipoprotein wza domain like"/>
    <property type="match status" value="5"/>
</dbReference>
<comment type="caution">
    <text evidence="6">The sequence shown here is derived from an EMBL/GenBank/DDBJ whole genome shotgun (WGS) entry which is preliminary data.</text>
</comment>
<organism evidence="6 7">
    <name type="scientific">Candidatus Geothrix skivensis</name>
    <dbReference type="NCBI Taxonomy" id="2954439"/>
    <lineage>
        <taxon>Bacteria</taxon>
        <taxon>Pseudomonadati</taxon>
        <taxon>Acidobacteriota</taxon>
        <taxon>Holophagae</taxon>
        <taxon>Holophagales</taxon>
        <taxon>Holophagaceae</taxon>
        <taxon>Geothrix</taxon>
    </lineage>
</organism>
<name>A0A9D7XMY3_9BACT</name>
<feature type="domain" description="Soluble ligand binding" evidence="5">
    <location>
        <begin position="200"/>
        <end position="248"/>
    </location>
</feature>
<feature type="domain" description="Soluble ligand binding" evidence="5">
    <location>
        <begin position="573"/>
        <end position="609"/>
    </location>
</feature>
<keyword evidence="1 3" id="KW-0732">Signal</keyword>
<feature type="signal peptide" evidence="3">
    <location>
        <begin position="1"/>
        <end position="18"/>
    </location>
</feature>
<reference evidence="6" key="1">
    <citation type="submission" date="2020-10" db="EMBL/GenBank/DDBJ databases">
        <title>Connecting structure to function with the recovery of over 1000 high-quality activated sludge metagenome-assembled genomes encoding full-length rRNA genes using long-read sequencing.</title>
        <authorList>
            <person name="Singleton C.M."/>
            <person name="Petriglieri F."/>
            <person name="Kristensen J.M."/>
            <person name="Kirkegaard R.H."/>
            <person name="Michaelsen T.Y."/>
            <person name="Andersen M.H."/>
            <person name="Karst S.M."/>
            <person name="Dueholm M.S."/>
            <person name="Nielsen P.H."/>
            <person name="Albertsen M."/>
        </authorList>
    </citation>
    <scope>NUCLEOTIDE SEQUENCE</scope>
    <source>
        <strain evidence="6">Skiv_18-Q3-R9-52_MAXAC.067</strain>
    </source>
</reference>
<feature type="domain" description="Polysaccharide export protein N-terminal" evidence="4">
    <location>
        <begin position="120"/>
        <end position="192"/>
    </location>
</feature>
<evidence type="ECO:0000259" key="4">
    <source>
        <dbReference type="Pfam" id="PF02563"/>
    </source>
</evidence>
<dbReference type="InterPro" id="IPR019554">
    <property type="entry name" value="Soluble_ligand-bd"/>
</dbReference>
<dbReference type="InterPro" id="IPR003715">
    <property type="entry name" value="Poly_export_N"/>
</dbReference>